<keyword evidence="2" id="KW-1185">Reference proteome</keyword>
<dbReference type="Proteomes" id="UP000325286">
    <property type="component" value="Chromosome"/>
</dbReference>
<dbReference type="KEGG" id="rul:UC8_05980"/>
<name>A0A5B9QM05_9BACT</name>
<organism evidence="1 2">
    <name type="scientific">Roseimaritima ulvae</name>
    <dbReference type="NCBI Taxonomy" id="980254"/>
    <lineage>
        <taxon>Bacteria</taxon>
        <taxon>Pseudomonadati</taxon>
        <taxon>Planctomycetota</taxon>
        <taxon>Planctomycetia</taxon>
        <taxon>Pirellulales</taxon>
        <taxon>Pirellulaceae</taxon>
        <taxon>Roseimaritima</taxon>
    </lineage>
</organism>
<dbReference type="AlphaFoldDB" id="A0A5B9QM05"/>
<protein>
    <submittedName>
        <fullName evidence="1">Uncharacterized protein</fullName>
    </submittedName>
</protein>
<evidence type="ECO:0000313" key="1">
    <source>
        <dbReference type="EMBL" id="QEG38640.1"/>
    </source>
</evidence>
<accession>A0A5B9QM05</accession>
<dbReference type="EMBL" id="CP042914">
    <property type="protein sequence ID" value="QEG38640.1"/>
    <property type="molecule type" value="Genomic_DNA"/>
</dbReference>
<reference evidence="1 2" key="1">
    <citation type="submission" date="2019-08" db="EMBL/GenBank/DDBJ databases">
        <title>Deep-cultivation of Planctomycetes and their phenomic and genomic characterization uncovers novel biology.</title>
        <authorList>
            <person name="Wiegand S."/>
            <person name="Jogler M."/>
            <person name="Boedeker C."/>
            <person name="Pinto D."/>
            <person name="Vollmers J."/>
            <person name="Rivas-Marin E."/>
            <person name="Kohn T."/>
            <person name="Peeters S.H."/>
            <person name="Heuer A."/>
            <person name="Rast P."/>
            <person name="Oberbeckmann S."/>
            <person name="Bunk B."/>
            <person name="Jeske O."/>
            <person name="Meyerdierks A."/>
            <person name="Storesund J.E."/>
            <person name="Kallscheuer N."/>
            <person name="Luecker S."/>
            <person name="Lage O.M."/>
            <person name="Pohl T."/>
            <person name="Merkel B.J."/>
            <person name="Hornburger P."/>
            <person name="Mueller R.-W."/>
            <person name="Bruemmer F."/>
            <person name="Labrenz M."/>
            <person name="Spormann A.M."/>
            <person name="Op den Camp H."/>
            <person name="Overmann J."/>
            <person name="Amann R."/>
            <person name="Jetten M.S.M."/>
            <person name="Mascher T."/>
            <person name="Medema M.H."/>
            <person name="Devos D.P."/>
            <person name="Kaster A.-K."/>
            <person name="Ovreas L."/>
            <person name="Rohde M."/>
            <person name="Galperin M.Y."/>
            <person name="Jogler C."/>
        </authorList>
    </citation>
    <scope>NUCLEOTIDE SEQUENCE [LARGE SCALE GENOMIC DNA]</scope>
    <source>
        <strain evidence="1 2">UC8</strain>
    </source>
</reference>
<proteinExistence type="predicted"/>
<gene>
    <name evidence="1" type="ORF">UC8_05980</name>
</gene>
<evidence type="ECO:0000313" key="2">
    <source>
        <dbReference type="Proteomes" id="UP000325286"/>
    </source>
</evidence>
<sequence>MPPPYCCQERQKNEENRRSDIPLMSEVRNIFPWLAGIYKPLVR</sequence>